<dbReference type="EMBL" id="HACA01005708">
    <property type="protein sequence ID" value="CDW23069.1"/>
    <property type="molecule type" value="Transcribed_RNA"/>
</dbReference>
<evidence type="ECO:0000313" key="4">
    <source>
        <dbReference type="EMBL" id="CDW23069.1"/>
    </source>
</evidence>
<feature type="domain" description="ShKT" evidence="3">
    <location>
        <begin position="124"/>
        <end position="166"/>
    </location>
</feature>
<accession>A0A0K2TAF2</accession>
<dbReference type="InterPro" id="IPR003582">
    <property type="entry name" value="ShKT_dom"/>
</dbReference>
<evidence type="ECO:0000256" key="1">
    <source>
        <dbReference type="PROSITE-ProRule" id="PRU01005"/>
    </source>
</evidence>
<feature type="signal peptide" evidence="2">
    <location>
        <begin position="1"/>
        <end position="20"/>
    </location>
</feature>
<comment type="caution">
    <text evidence="1">Lacks conserved residue(s) required for the propagation of feature annotation.</text>
</comment>
<keyword evidence="2" id="KW-0732">Signal</keyword>
<proteinExistence type="predicted"/>
<dbReference type="PROSITE" id="PS51670">
    <property type="entry name" value="SHKT"/>
    <property type="match status" value="1"/>
</dbReference>
<feature type="chain" id="PRO_5005487605" description="ShKT domain-containing protein" evidence="2">
    <location>
        <begin position="21"/>
        <end position="179"/>
    </location>
</feature>
<sequence length="179" mass="20440">MLLKMLLPLFLLVIGVEIEGLNYCRDEVHNCEADATSCIKPAYYFKCRRTCGCKGNCQDGDSACFKIPDRCLSTNGNCYRFCGLCDGCENLIKDELCKELRYLCHVENVKYFCAGTCNKCKYECRNKVAFTAVCNNFKAKGYCKMDNRHSYIIRKICAKACESEYCGGFYDQCRNFSLV</sequence>
<reference evidence="4" key="1">
    <citation type="submission" date="2014-05" db="EMBL/GenBank/DDBJ databases">
        <authorList>
            <person name="Chronopoulou M."/>
        </authorList>
    </citation>
    <scope>NUCLEOTIDE SEQUENCE</scope>
    <source>
        <tissue evidence="4">Whole organism</tissue>
    </source>
</reference>
<evidence type="ECO:0000256" key="2">
    <source>
        <dbReference type="SAM" id="SignalP"/>
    </source>
</evidence>
<name>A0A0K2TAF2_LEPSM</name>
<dbReference type="AlphaFoldDB" id="A0A0K2TAF2"/>
<organism evidence="4">
    <name type="scientific">Lepeophtheirus salmonis</name>
    <name type="common">Salmon louse</name>
    <name type="synonym">Caligus salmonis</name>
    <dbReference type="NCBI Taxonomy" id="72036"/>
    <lineage>
        <taxon>Eukaryota</taxon>
        <taxon>Metazoa</taxon>
        <taxon>Ecdysozoa</taxon>
        <taxon>Arthropoda</taxon>
        <taxon>Crustacea</taxon>
        <taxon>Multicrustacea</taxon>
        <taxon>Hexanauplia</taxon>
        <taxon>Copepoda</taxon>
        <taxon>Siphonostomatoida</taxon>
        <taxon>Caligidae</taxon>
        <taxon>Lepeophtheirus</taxon>
    </lineage>
</organism>
<evidence type="ECO:0000259" key="3">
    <source>
        <dbReference type="PROSITE" id="PS51670"/>
    </source>
</evidence>
<protein>
    <recommendedName>
        <fullName evidence="3">ShKT domain-containing protein</fullName>
    </recommendedName>
</protein>